<keyword evidence="6" id="KW-0694">RNA-binding</keyword>
<dbReference type="InterPro" id="IPR000100">
    <property type="entry name" value="RNase_P"/>
</dbReference>
<dbReference type="Gene3D" id="3.30.230.10">
    <property type="match status" value="1"/>
</dbReference>
<evidence type="ECO:0000313" key="10">
    <source>
        <dbReference type="Proteomes" id="UP001595379"/>
    </source>
</evidence>
<keyword evidence="10" id="KW-1185">Reference proteome</keyword>
<dbReference type="PROSITE" id="PS00648">
    <property type="entry name" value="RIBONUCLEASE_P"/>
    <property type="match status" value="1"/>
</dbReference>
<dbReference type="GO" id="GO:0004526">
    <property type="term" value="F:ribonuclease P activity"/>
    <property type="evidence" value="ECO:0007669"/>
    <property type="project" value="UniProtKB-EC"/>
</dbReference>
<sequence>MAVGHLTVRRQFLFVAQGLKAARPAAVIQARTGECPAGEIRAGFTATKKVGGAVVRNRAKRRLREAARALLPLHGVPGTDYVFVARQQTAARDWSLLLEDVKSALEQLAPALRGGPSGSEKTGTGADGR</sequence>
<proteinExistence type="predicted"/>
<feature type="region of interest" description="Disordered" evidence="8">
    <location>
        <begin position="109"/>
        <end position="129"/>
    </location>
</feature>
<keyword evidence="5 9" id="KW-0378">Hydrolase</keyword>
<evidence type="ECO:0000256" key="3">
    <source>
        <dbReference type="ARBA" id="ARBA00022722"/>
    </source>
</evidence>
<keyword evidence="2" id="KW-0819">tRNA processing</keyword>
<accession>A0ABV6ZV02</accession>
<dbReference type="SUPFAM" id="SSF54211">
    <property type="entry name" value="Ribosomal protein S5 domain 2-like"/>
    <property type="match status" value="1"/>
</dbReference>
<comment type="function">
    <text evidence="1">RNaseP catalyzes the removal of the 5'-leader sequence from pre-tRNA to produce the mature 5'-terminus. It can also cleave other RNA substrates such as 4.5S RNA. The protein component plays an auxiliary but essential role in vivo by binding to the 5'-leader sequence and broadening the substrate specificity of the ribozyme.</text>
</comment>
<dbReference type="PANTHER" id="PTHR33992:SF1">
    <property type="entry name" value="RIBONUCLEASE P PROTEIN COMPONENT"/>
    <property type="match status" value="1"/>
</dbReference>
<dbReference type="NCBIfam" id="TIGR00188">
    <property type="entry name" value="rnpA"/>
    <property type="match status" value="1"/>
</dbReference>
<organism evidence="9 10">
    <name type="scientific">Hyphobacterium vulgare</name>
    <dbReference type="NCBI Taxonomy" id="1736751"/>
    <lineage>
        <taxon>Bacteria</taxon>
        <taxon>Pseudomonadati</taxon>
        <taxon>Pseudomonadota</taxon>
        <taxon>Alphaproteobacteria</taxon>
        <taxon>Maricaulales</taxon>
        <taxon>Maricaulaceae</taxon>
        <taxon>Hyphobacterium</taxon>
    </lineage>
</organism>
<evidence type="ECO:0000256" key="8">
    <source>
        <dbReference type="SAM" id="MobiDB-lite"/>
    </source>
</evidence>
<dbReference type="InterPro" id="IPR020568">
    <property type="entry name" value="Ribosomal_Su5_D2-typ_SF"/>
</dbReference>
<evidence type="ECO:0000313" key="9">
    <source>
        <dbReference type="EMBL" id="MFC2925274.1"/>
    </source>
</evidence>
<gene>
    <name evidence="9" type="primary">rnpA</name>
    <name evidence="9" type="ORF">ACFOOR_04065</name>
</gene>
<evidence type="ECO:0000256" key="4">
    <source>
        <dbReference type="ARBA" id="ARBA00022759"/>
    </source>
</evidence>
<dbReference type="Proteomes" id="UP001595379">
    <property type="component" value="Unassembled WGS sequence"/>
</dbReference>
<evidence type="ECO:0000256" key="2">
    <source>
        <dbReference type="ARBA" id="ARBA00022694"/>
    </source>
</evidence>
<evidence type="ECO:0000256" key="6">
    <source>
        <dbReference type="ARBA" id="ARBA00022884"/>
    </source>
</evidence>
<dbReference type="PANTHER" id="PTHR33992">
    <property type="entry name" value="RIBONUCLEASE P PROTEIN COMPONENT"/>
    <property type="match status" value="1"/>
</dbReference>
<evidence type="ECO:0000256" key="5">
    <source>
        <dbReference type="ARBA" id="ARBA00022801"/>
    </source>
</evidence>
<dbReference type="EC" id="3.1.26.5" evidence="7"/>
<dbReference type="EMBL" id="JBHRSV010000002">
    <property type="protein sequence ID" value="MFC2925274.1"/>
    <property type="molecule type" value="Genomic_DNA"/>
</dbReference>
<keyword evidence="4" id="KW-0255">Endonuclease</keyword>
<evidence type="ECO:0000256" key="1">
    <source>
        <dbReference type="ARBA" id="ARBA00002663"/>
    </source>
</evidence>
<dbReference type="InterPro" id="IPR014721">
    <property type="entry name" value="Ribsml_uS5_D2-typ_fold_subgr"/>
</dbReference>
<dbReference type="RefSeq" id="WP_343165096.1">
    <property type="nucleotide sequence ID" value="NZ_JBHRSV010000002.1"/>
</dbReference>
<evidence type="ECO:0000256" key="7">
    <source>
        <dbReference type="NCBIfam" id="TIGR00188"/>
    </source>
</evidence>
<dbReference type="InterPro" id="IPR020539">
    <property type="entry name" value="RNase_P_CS"/>
</dbReference>
<reference evidence="10" key="1">
    <citation type="journal article" date="2019" name="Int. J. Syst. Evol. Microbiol.">
        <title>The Global Catalogue of Microorganisms (GCM) 10K type strain sequencing project: providing services to taxonomists for standard genome sequencing and annotation.</title>
        <authorList>
            <consortium name="The Broad Institute Genomics Platform"/>
            <consortium name="The Broad Institute Genome Sequencing Center for Infectious Disease"/>
            <person name="Wu L."/>
            <person name="Ma J."/>
        </authorList>
    </citation>
    <scope>NUCLEOTIDE SEQUENCE [LARGE SCALE GENOMIC DNA]</scope>
    <source>
        <strain evidence="10">KCTC 52487</strain>
    </source>
</reference>
<comment type="caution">
    <text evidence="9">The sequence shown here is derived from an EMBL/GenBank/DDBJ whole genome shotgun (WGS) entry which is preliminary data.</text>
</comment>
<name>A0ABV6ZV02_9PROT</name>
<dbReference type="Pfam" id="PF00825">
    <property type="entry name" value="Ribonuclease_P"/>
    <property type="match status" value="1"/>
</dbReference>
<keyword evidence="3" id="KW-0540">Nuclease</keyword>
<protein>
    <recommendedName>
        <fullName evidence="7">Ribonuclease P protein component</fullName>
        <ecNumber evidence="7">3.1.26.5</ecNumber>
    </recommendedName>
</protein>